<comment type="subcellular location">
    <subcellularLocation>
        <location evidence="1">Cell outer membrane</location>
    </subcellularLocation>
</comment>
<dbReference type="RefSeq" id="WP_131330026.1">
    <property type="nucleotide sequence ID" value="NZ_CP044016.1"/>
</dbReference>
<dbReference type="Gene3D" id="1.20.1600.10">
    <property type="entry name" value="Outer membrane efflux proteins (OEP)"/>
    <property type="match status" value="1"/>
</dbReference>
<dbReference type="AlphaFoldDB" id="A0A5P2G5P1"/>
<dbReference type="GO" id="GO:1990281">
    <property type="term" value="C:efflux pump complex"/>
    <property type="evidence" value="ECO:0007669"/>
    <property type="project" value="TreeGrafter"/>
</dbReference>
<keyword evidence="6" id="KW-0472">Membrane</keyword>
<evidence type="ECO:0000313" key="10">
    <source>
        <dbReference type="Proteomes" id="UP000292424"/>
    </source>
</evidence>
<dbReference type="Proteomes" id="UP000292424">
    <property type="component" value="Chromosome"/>
</dbReference>
<feature type="signal peptide" evidence="8">
    <location>
        <begin position="1"/>
        <end position="20"/>
    </location>
</feature>
<dbReference type="GO" id="GO:0009279">
    <property type="term" value="C:cell outer membrane"/>
    <property type="evidence" value="ECO:0007669"/>
    <property type="project" value="UniProtKB-SubCell"/>
</dbReference>
<evidence type="ECO:0000256" key="4">
    <source>
        <dbReference type="ARBA" id="ARBA00022452"/>
    </source>
</evidence>
<evidence type="ECO:0000313" key="9">
    <source>
        <dbReference type="EMBL" id="QES89080.1"/>
    </source>
</evidence>
<organism evidence="9 10">
    <name type="scientific">Rhizosphaericola mali</name>
    <dbReference type="NCBI Taxonomy" id="2545455"/>
    <lineage>
        <taxon>Bacteria</taxon>
        <taxon>Pseudomonadati</taxon>
        <taxon>Bacteroidota</taxon>
        <taxon>Chitinophagia</taxon>
        <taxon>Chitinophagales</taxon>
        <taxon>Chitinophagaceae</taxon>
        <taxon>Rhizosphaericola</taxon>
    </lineage>
</organism>
<accession>A0A5P2G5P1</accession>
<comment type="similarity">
    <text evidence="2">Belongs to the outer membrane factor (OMF) (TC 1.B.17) family.</text>
</comment>
<dbReference type="PANTHER" id="PTHR30026:SF20">
    <property type="entry name" value="OUTER MEMBRANE PROTEIN TOLC"/>
    <property type="match status" value="1"/>
</dbReference>
<dbReference type="InterPro" id="IPR003423">
    <property type="entry name" value="OMP_efflux"/>
</dbReference>
<keyword evidence="5" id="KW-0812">Transmembrane</keyword>
<feature type="chain" id="PRO_5024460031" evidence="8">
    <location>
        <begin position="21"/>
        <end position="478"/>
    </location>
</feature>
<keyword evidence="7" id="KW-0998">Cell outer membrane</keyword>
<proteinExistence type="inferred from homology"/>
<evidence type="ECO:0000256" key="7">
    <source>
        <dbReference type="ARBA" id="ARBA00023237"/>
    </source>
</evidence>
<dbReference type="PANTHER" id="PTHR30026">
    <property type="entry name" value="OUTER MEMBRANE PROTEIN TOLC"/>
    <property type="match status" value="1"/>
</dbReference>
<dbReference type="InterPro" id="IPR051906">
    <property type="entry name" value="TolC-like"/>
</dbReference>
<dbReference type="GO" id="GO:0015562">
    <property type="term" value="F:efflux transmembrane transporter activity"/>
    <property type="evidence" value="ECO:0007669"/>
    <property type="project" value="InterPro"/>
</dbReference>
<keyword evidence="10" id="KW-1185">Reference proteome</keyword>
<gene>
    <name evidence="9" type="ORF">E0W69_010560</name>
</gene>
<keyword evidence="4" id="KW-1134">Transmembrane beta strand</keyword>
<protein>
    <submittedName>
        <fullName evidence="9">TolC family protein</fullName>
    </submittedName>
</protein>
<name>A0A5P2G5P1_9BACT</name>
<evidence type="ECO:0000256" key="2">
    <source>
        <dbReference type="ARBA" id="ARBA00007613"/>
    </source>
</evidence>
<evidence type="ECO:0000256" key="6">
    <source>
        <dbReference type="ARBA" id="ARBA00023136"/>
    </source>
</evidence>
<dbReference type="EMBL" id="CP044016">
    <property type="protein sequence ID" value="QES89080.1"/>
    <property type="molecule type" value="Genomic_DNA"/>
</dbReference>
<dbReference type="SUPFAM" id="SSF56954">
    <property type="entry name" value="Outer membrane efflux proteins (OEP)"/>
    <property type="match status" value="1"/>
</dbReference>
<keyword evidence="8" id="KW-0732">Signal</keyword>
<dbReference type="OrthoDB" id="9811587at2"/>
<dbReference type="KEGG" id="arac:E0W69_010560"/>
<evidence type="ECO:0000256" key="8">
    <source>
        <dbReference type="SAM" id="SignalP"/>
    </source>
</evidence>
<dbReference type="Pfam" id="PF02321">
    <property type="entry name" value="OEP"/>
    <property type="match status" value="2"/>
</dbReference>
<dbReference type="GO" id="GO:0015288">
    <property type="term" value="F:porin activity"/>
    <property type="evidence" value="ECO:0007669"/>
    <property type="project" value="TreeGrafter"/>
</dbReference>
<reference evidence="9 10" key="1">
    <citation type="submission" date="2019-09" db="EMBL/GenBank/DDBJ databases">
        <title>Complete genome sequence of Arachidicoccus sp. B3-10 isolated from apple orchard soil.</title>
        <authorList>
            <person name="Kim H.S."/>
            <person name="Han K.-I."/>
            <person name="Suh M.K."/>
            <person name="Lee K.C."/>
            <person name="Eom M.K."/>
            <person name="Kim J.-S."/>
            <person name="Kang S.W."/>
            <person name="Sin Y."/>
            <person name="Lee J.-S."/>
        </authorList>
    </citation>
    <scope>NUCLEOTIDE SEQUENCE [LARGE SCALE GENOMIC DNA]</scope>
    <source>
        <strain evidence="9 10">B3-10</strain>
    </source>
</reference>
<keyword evidence="3" id="KW-0813">Transport</keyword>
<evidence type="ECO:0000256" key="5">
    <source>
        <dbReference type="ARBA" id="ARBA00022692"/>
    </source>
</evidence>
<sequence length="478" mass="53642">MYKKIIVSAFIFLMSFVQLKAQDSLMKNHIYSLDNCIDIAIKNNPDVTTKSYLASSSKIGLEQAKSNVFPSLNAYLGHSLYNGRSINIYTNSYVNQSFNSGNYNVTTSLTLWNGSSIQNYIKKCALDYKASELELQQAKDNLTFQIILDYLSVLASNEQLIIAKSQVETTLEQLRTMQVKFDNGVVGMGDLSDIKGQYSKNELMVVQQKNALENAKLTLAQTMNVAYDSAIHLEDISMMTSPKEYPSSIEDIYISAASKLAIVKAADARLASAFKNIQYIKSQRMPSLVLSGGAYTNYSSVATTSTLLSTSDVANGSYALINNEKYPVYESQSTYASHNISFGSQWKNNINTSVVLGLNIPIFNSFQVKNKIKQAKLDQAQADYTSKTLRVQLRQAVERDYFNMKFSFDGFKKLAEQVNEYTTSLKAATIKFENGVLTTVDYILTKNNYDQANMNLVAAKYDYIMRTKILDYYLNDLK</sequence>
<evidence type="ECO:0000256" key="3">
    <source>
        <dbReference type="ARBA" id="ARBA00022448"/>
    </source>
</evidence>
<evidence type="ECO:0000256" key="1">
    <source>
        <dbReference type="ARBA" id="ARBA00004442"/>
    </source>
</evidence>